<feature type="compositionally biased region" description="Basic residues" evidence="1">
    <location>
        <begin position="42"/>
        <end position="70"/>
    </location>
</feature>
<accession>T1JI77</accession>
<reference evidence="2" key="2">
    <citation type="submission" date="2015-02" db="UniProtKB">
        <authorList>
            <consortium name="EnsemblMetazoa"/>
        </authorList>
    </citation>
    <scope>IDENTIFICATION</scope>
</reference>
<dbReference type="EMBL" id="JH431835">
    <property type="status" value="NOT_ANNOTATED_CDS"/>
    <property type="molecule type" value="Genomic_DNA"/>
</dbReference>
<feature type="region of interest" description="Disordered" evidence="1">
    <location>
        <begin position="34"/>
        <end position="77"/>
    </location>
</feature>
<evidence type="ECO:0000313" key="3">
    <source>
        <dbReference type="Proteomes" id="UP000014500"/>
    </source>
</evidence>
<evidence type="ECO:0000256" key="1">
    <source>
        <dbReference type="SAM" id="MobiDB-lite"/>
    </source>
</evidence>
<name>T1JI77_STRMM</name>
<proteinExistence type="predicted"/>
<dbReference type="Proteomes" id="UP000014500">
    <property type="component" value="Unassembled WGS sequence"/>
</dbReference>
<protein>
    <submittedName>
        <fullName evidence="2">Uncharacterized protein</fullName>
    </submittedName>
</protein>
<sequence>MEEIKSDVHFVCKPLCAHGRKYLIRFSKDERMIMGPAETQNAKRRGHKSKKNVKKNGKKKESKVSTKRRKPHDENQQPTVLNYKIKYLFGLFPIDVSVKRGTGYYLSAILILALTGAEP</sequence>
<dbReference type="AlphaFoldDB" id="T1JI77"/>
<evidence type="ECO:0000313" key="2">
    <source>
        <dbReference type="EnsemblMetazoa" id="SMAR013558-PA"/>
    </source>
</evidence>
<keyword evidence="3" id="KW-1185">Reference proteome</keyword>
<reference evidence="3" key="1">
    <citation type="submission" date="2011-05" db="EMBL/GenBank/DDBJ databases">
        <authorList>
            <person name="Richards S.R."/>
            <person name="Qu J."/>
            <person name="Jiang H."/>
            <person name="Jhangiani S.N."/>
            <person name="Agravi P."/>
            <person name="Goodspeed R."/>
            <person name="Gross S."/>
            <person name="Mandapat C."/>
            <person name="Jackson L."/>
            <person name="Mathew T."/>
            <person name="Pu L."/>
            <person name="Thornton R."/>
            <person name="Saada N."/>
            <person name="Wilczek-Boney K.B."/>
            <person name="Lee S."/>
            <person name="Kovar C."/>
            <person name="Wu Y."/>
            <person name="Scherer S.E."/>
            <person name="Worley K.C."/>
            <person name="Muzny D.M."/>
            <person name="Gibbs R."/>
        </authorList>
    </citation>
    <scope>NUCLEOTIDE SEQUENCE</scope>
    <source>
        <strain evidence="3">Brora</strain>
    </source>
</reference>
<dbReference type="EnsemblMetazoa" id="SMAR013558-RA">
    <property type="protein sequence ID" value="SMAR013558-PA"/>
    <property type="gene ID" value="SMAR013558"/>
</dbReference>
<organism evidence="2 3">
    <name type="scientific">Strigamia maritima</name>
    <name type="common">European centipede</name>
    <name type="synonym">Geophilus maritimus</name>
    <dbReference type="NCBI Taxonomy" id="126957"/>
    <lineage>
        <taxon>Eukaryota</taxon>
        <taxon>Metazoa</taxon>
        <taxon>Ecdysozoa</taxon>
        <taxon>Arthropoda</taxon>
        <taxon>Myriapoda</taxon>
        <taxon>Chilopoda</taxon>
        <taxon>Pleurostigmophora</taxon>
        <taxon>Geophilomorpha</taxon>
        <taxon>Linotaeniidae</taxon>
        <taxon>Strigamia</taxon>
    </lineage>
</organism>
<dbReference type="HOGENOM" id="CLU_2064395_0_0_1"/>